<feature type="compositionally biased region" description="Low complexity" evidence="1">
    <location>
        <begin position="663"/>
        <end position="673"/>
    </location>
</feature>
<protein>
    <recommendedName>
        <fullName evidence="6">VWA domain-containing protein</fullName>
    </recommendedName>
</protein>
<proteinExistence type="predicted"/>
<organism evidence="4 5">
    <name type="scientific">Archangium gephyra</name>
    <dbReference type="NCBI Taxonomy" id="48"/>
    <lineage>
        <taxon>Bacteria</taxon>
        <taxon>Pseudomonadati</taxon>
        <taxon>Myxococcota</taxon>
        <taxon>Myxococcia</taxon>
        <taxon>Myxococcales</taxon>
        <taxon>Cystobacterineae</taxon>
        <taxon>Archangiaceae</taxon>
        <taxon>Archangium</taxon>
    </lineage>
</organism>
<dbReference type="SUPFAM" id="SSF53300">
    <property type="entry name" value="vWA-like"/>
    <property type="match status" value="1"/>
</dbReference>
<evidence type="ECO:0000256" key="1">
    <source>
        <dbReference type="SAM" id="MobiDB-lite"/>
    </source>
</evidence>
<evidence type="ECO:0000259" key="3">
    <source>
        <dbReference type="PROSITE" id="PS51468"/>
    </source>
</evidence>
<comment type="caution">
    <text evidence="4">The sequence shown here is derived from an EMBL/GenBank/DDBJ whole genome shotgun (WGS) entry which is preliminary data.</text>
</comment>
<dbReference type="SMART" id="SM00609">
    <property type="entry name" value="VIT"/>
    <property type="match status" value="1"/>
</dbReference>
<dbReference type="SMART" id="SM00327">
    <property type="entry name" value="VWA"/>
    <property type="match status" value="1"/>
</dbReference>
<dbReference type="InterPro" id="IPR013694">
    <property type="entry name" value="VIT"/>
</dbReference>
<feature type="compositionally biased region" description="Pro residues" evidence="1">
    <location>
        <begin position="702"/>
        <end position="712"/>
    </location>
</feature>
<sequence length="832" mass="88397">MSFAPRTPQSPAAFESSGGRLVCADGRALPLIGASLSADAKGGLVRIMLEQTFRNPHDEPLRVTYSLPLPADGAVSGFAFRIGEERVVGQVDAKQKARERFENALLEGRTAALLDQERSSLFTQEVGNVPPRTQVVCEVQVDQRLTWLPDGAWEWRFPTVVAPRYLGAQGRVAASANVSVDVADAALPVKLSLALSIRDGLADGVRPESPSHALHTDRGPGRTKVSFGDERGASLDRDIVVRWRVATLEVGTSLDVSRPASGIISDAAYGLLTIVPPAAEARMTPVPRDLIVLLDTSGSMGGSPLDQARRVTSALVDSLTDADQLELIEFSNSPRRWKRGAVAATAANRRDAQAWLARLQASGGTEMKAGILEALHPLRAESQRQVILITDGLIGFEHEVLNAISQRLPKGSRVHTVGVGSGVNRSLTKPAAQAGRGVELVIGIGEDVEPFIKRLLARTNAPLLTDVEISGTALVQTAPTRLPDLFGGAPALVSLKLKPEGGELIVRSRSADGDVEDRVSVPSTTFGDGSTAVTTLFAREVAEELELAIATGASRSDIDPRLEKLGVDFQISTRMTSWVAVSARQTVDPRAPKRNETMPQELAYGMSAEGVGLRGVVSMPQGQLPPAVSSPAPMMRASAPMKSTKADVSRSRMQESHDDEADGFAADEPAPAAARRESATTGSFEPVRRDEGEAEGGAPKTPGAPPPAPPARAPREKERLVDMAKRLFTRPAKGGGGAAPRRLKGKLRRAGKKLIVEIDVVSTLVWSPAHEARLELSDGSFVKVNVQTALTTGHGTFQAGVSVTLVLEIDERLGEVATVHLSNGNEVLEIVL</sequence>
<feature type="compositionally biased region" description="Basic and acidic residues" evidence="1">
    <location>
        <begin position="644"/>
        <end position="656"/>
    </location>
</feature>
<reference evidence="4 5" key="1">
    <citation type="submission" date="2017-08" db="EMBL/GenBank/DDBJ databases">
        <title>Infants hospitalized years apart are colonized by the same room-sourced microbial strains.</title>
        <authorList>
            <person name="Brooks B."/>
            <person name="Olm M.R."/>
            <person name="Firek B.A."/>
            <person name="Baker R."/>
            <person name="Thomas B.C."/>
            <person name="Morowitz M.J."/>
            <person name="Banfield J.F."/>
        </authorList>
    </citation>
    <scope>NUCLEOTIDE SEQUENCE [LARGE SCALE GENOMIC DNA]</scope>
    <source>
        <strain evidence="4">S2_003_000_R2_14</strain>
    </source>
</reference>
<name>A0A2W5T7H1_9BACT</name>
<accession>A0A2W5T7H1</accession>
<feature type="region of interest" description="Disordered" evidence="1">
    <location>
        <begin position="622"/>
        <end position="717"/>
    </location>
</feature>
<dbReference type="PANTHER" id="PTHR45737:SF6">
    <property type="entry name" value="VON WILLEBRAND FACTOR A DOMAIN-CONTAINING PROTEIN 5A"/>
    <property type="match status" value="1"/>
</dbReference>
<dbReference type="PANTHER" id="PTHR45737">
    <property type="entry name" value="VON WILLEBRAND FACTOR A DOMAIN-CONTAINING PROTEIN 5A"/>
    <property type="match status" value="1"/>
</dbReference>
<dbReference type="PROSITE" id="PS50234">
    <property type="entry name" value="VWFA"/>
    <property type="match status" value="1"/>
</dbReference>
<evidence type="ECO:0008006" key="6">
    <source>
        <dbReference type="Google" id="ProtNLM"/>
    </source>
</evidence>
<dbReference type="Pfam" id="PF13768">
    <property type="entry name" value="VWA_3"/>
    <property type="match status" value="1"/>
</dbReference>
<feature type="domain" description="VIT" evidence="3">
    <location>
        <begin position="15"/>
        <end position="143"/>
    </location>
</feature>
<feature type="region of interest" description="Disordered" evidence="1">
    <location>
        <begin position="206"/>
        <end position="229"/>
    </location>
</feature>
<dbReference type="PROSITE" id="PS51468">
    <property type="entry name" value="VIT"/>
    <property type="match status" value="1"/>
</dbReference>
<dbReference type="Gene3D" id="3.40.50.410">
    <property type="entry name" value="von Willebrand factor, type A domain"/>
    <property type="match status" value="1"/>
</dbReference>
<evidence type="ECO:0000259" key="2">
    <source>
        <dbReference type="PROSITE" id="PS50234"/>
    </source>
</evidence>
<dbReference type="Pfam" id="PF08487">
    <property type="entry name" value="VIT"/>
    <property type="match status" value="1"/>
</dbReference>
<dbReference type="InterPro" id="IPR036465">
    <property type="entry name" value="vWFA_dom_sf"/>
</dbReference>
<feature type="domain" description="VWFA" evidence="2">
    <location>
        <begin position="289"/>
        <end position="459"/>
    </location>
</feature>
<dbReference type="AlphaFoldDB" id="A0A2W5T7H1"/>
<evidence type="ECO:0000313" key="5">
    <source>
        <dbReference type="Proteomes" id="UP000249061"/>
    </source>
</evidence>
<dbReference type="EMBL" id="QFQP01000023">
    <property type="protein sequence ID" value="PZR08903.1"/>
    <property type="molecule type" value="Genomic_DNA"/>
</dbReference>
<evidence type="ECO:0000313" key="4">
    <source>
        <dbReference type="EMBL" id="PZR08903.1"/>
    </source>
</evidence>
<dbReference type="Proteomes" id="UP000249061">
    <property type="component" value="Unassembled WGS sequence"/>
</dbReference>
<gene>
    <name evidence="4" type="ORF">DI536_23735</name>
</gene>
<dbReference type="InterPro" id="IPR002035">
    <property type="entry name" value="VWF_A"/>
</dbReference>